<sequence length="88" mass="9498">MGKGEAWTRIRWPRPRARWASVRGANTIISSSFASFVVICCTTPYISFYIIPTCSTLPIIVTHNISDNFLCGTPITSSASVVESSAAG</sequence>
<gene>
    <name evidence="1" type="ORF">RCOM_0888120</name>
</gene>
<organism evidence="1 2">
    <name type="scientific">Ricinus communis</name>
    <name type="common">Castor bean</name>
    <dbReference type="NCBI Taxonomy" id="3988"/>
    <lineage>
        <taxon>Eukaryota</taxon>
        <taxon>Viridiplantae</taxon>
        <taxon>Streptophyta</taxon>
        <taxon>Embryophyta</taxon>
        <taxon>Tracheophyta</taxon>
        <taxon>Spermatophyta</taxon>
        <taxon>Magnoliopsida</taxon>
        <taxon>eudicotyledons</taxon>
        <taxon>Gunneridae</taxon>
        <taxon>Pentapetalae</taxon>
        <taxon>rosids</taxon>
        <taxon>fabids</taxon>
        <taxon>Malpighiales</taxon>
        <taxon>Euphorbiaceae</taxon>
        <taxon>Acalyphoideae</taxon>
        <taxon>Acalypheae</taxon>
        <taxon>Ricinus</taxon>
    </lineage>
</organism>
<evidence type="ECO:0000313" key="2">
    <source>
        <dbReference type="Proteomes" id="UP000008311"/>
    </source>
</evidence>
<keyword evidence="2" id="KW-1185">Reference proteome</keyword>
<dbReference type="EMBL" id="EQ973870">
    <property type="protein sequence ID" value="EEF41202.1"/>
    <property type="molecule type" value="Genomic_DNA"/>
</dbReference>
<accession>B9S5A2</accession>
<dbReference type="Proteomes" id="UP000008311">
    <property type="component" value="Unassembled WGS sequence"/>
</dbReference>
<dbReference type="InParanoid" id="B9S5A2"/>
<proteinExistence type="predicted"/>
<reference evidence="2" key="1">
    <citation type="journal article" date="2010" name="Nat. Biotechnol.">
        <title>Draft genome sequence of the oilseed species Ricinus communis.</title>
        <authorList>
            <person name="Chan A.P."/>
            <person name="Crabtree J."/>
            <person name="Zhao Q."/>
            <person name="Lorenzi H."/>
            <person name="Orvis J."/>
            <person name="Puiu D."/>
            <person name="Melake-Berhan A."/>
            <person name="Jones K.M."/>
            <person name="Redman J."/>
            <person name="Chen G."/>
            <person name="Cahoon E.B."/>
            <person name="Gedil M."/>
            <person name="Stanke M."/>
            <person name="Haas B.J."/>
            <person name="Wortman J.R."/>
            <person name="Fraser-Liggett C.M."/>
            <person name="Ravel J."/>
            <person name="Rabinowicz P.D."/>
        </authorList>
    </citation>
    <scope>NUCLEOTIDE SEQUENCE [LARGE SCALE GENOMIC DNA]</scope>
    <source>
        <strain evidence="2">cv. Hale</strain>
    </source>
</reference>
<name>B9S5A2_RICCO</name>
<evidence type="ECO:0000313" key="1">
    <source>
        <dbReference type="EMBL" id="EEF41202.1"/>
    </source>
</evidence>
<protein>
    <submittedName>
        <fullName evidence="1">Uncharacterized protein</fullName>
    </submittedName>
</protein>
<dbReference type="AlphaFoldDB" id="B9S5A2"/>